<dbReference type="SUPFAM" id="SSF48498">
    <property type="entry name" value="Tetracyclin repressor-like, C-terminal domain"/>
    <property type="match status" value="1"/>
</dbReference>
<gene>
    <name evidence="6" type="ORF">ABSH63_10505</name>
</gene>
<dbReference type="SUPFAM" id="SSF46689">
    <property type="entry name" value="Homeodomain-like"/>
    <property type="match status" value="1"/>
</dbReference>
<organism evidence="6 7">
    <name type="scientific">Sinimarinibacterium thermocellulolyticum</name>
    <dbReference type="NCBI Taxonomy" id="3170016"/>
    <lineage>
        <taxon>Bacteria</taxon>
        <taxon>Pseudomonadati</taxon>
        <taxon>Pseudomonadota</taxon>
        <taxon>Gammaproteobacteria</taxon>
        <taxon>Nevskiales</taxon>
        <taxon>Nevskiaceae</taxon>
        <taxon>Sinimarinibacterium</taxon>
    </lineage>
</organism>
<dbReference type="InterPro" id="IPR009057">
    <property type="entry name" value="Homeodomain-like_sf"/>
</dbReference>
<sequence>MPKPATARGEATLRRLLDAAEAEFGERGFHAASVSSITARAKVSQGTFYLYFPSKEAIFGAVVRAIGHALRKHMALAVAQRSDRMQAQRAGIEAFLDFVQRHPGLYRIVQEAQFVDEVAFREYYERLAAGYARSLARDAAAGALAPGDAEVRAWAIMGLGHFLGLRYCLWRQRLPEPEVLDAAMAFIGHGIAPHESGPP</sequence>
<evidence type="ECO:0000256" key="3">
    <source>
        <dbReference type="ARBA" id="ARBA00023163"/>
    </source>
</evidence>
<keyword evidence="1" id="KW-0805">Transcription regulation</keyword>
<dbReference type="PANTHER" id="PTHR30055">
    <property type="entry name" value="HTH-TYPE TRANSCRIPTIONAL REGULATOR RUTR"/>
    <property type="match status" value="1"/>
</dbReference>
<reference evidence="6 7" key="1">
    <citation type="submission" date="2024-06" db="EMBL/GenBank/DDBJ databases">
        <authorList>
            <person name="Li Z."/>
            <person name="Jiang Y."/>
        </authorList>
    </citation>
    <scope>NUCLEOTIDE SEQUENCE [LARGE SCALE GENOMIC DNA]</scope>
    <source>
        <strain evidence="6 7">HSW-8</strain>
    </source>
</reference>
<dbReference type="PROSITE" id="PS50977">
    <property type="entry name" value="HTH_TETR_2"/>
    <property type="match status" value="1"/>
</dbReference>
<comment type="caution">
    <text evidence="6">The sequence shown here is derived from an EMBL/GenBank/DDBJ whole genome shotgun (WGS) entry which is preliminary data.</text>
</comment>
<dbReference type="InterPro" id="IPR036271">
    <property type="entry name" value="Tet_transcr_reg_TetR-rel_C_sf"/>
</dbReference>
<dbReference type="Proteomes" id="UP001465331">
    <property type="component" value="Unassembled WGS sequence"/>
</dbReference>
<accession>A0ABV2AB04</accession>
<dbReference type="InterPro" id="IPR050109">
    <property type="entry name" value="HTH-type_TetR-like_transc_reg"/>
</dbReference>
<evidence type="ECO:0000313" key="7">
    <source>
        <dbReference type="Proteomes" id="UP001465331"/>
    </source>
</evidence>
<proteinExistence type="predicted"/>
<dbReference type="InterPro" id="IPR023772">
    <property type="entry name" value="DNA-bd_HTH_TetR-type_CS"/>
</dbReference>
<evidence type="ECO:0000256" key="2">
    <source>
        <dbReference type="ARBA" id="ARBA00023125"/>
    </source>
</evidence>
<dbReference type="Gene3D" id="1.10.357.10">
    <property type="entry name" value="Tetracycline Repressor, domain 2"/>
    <property type="match status" value="1"/>
</dbReference>
<dbReference type="PRINTS" id="PR00455">
    <property type="entry name" value="HTHTETR"/>
</dbReference>
<evidence type="ECO:0000256" key="4">
    <source>
        <dbReference type="PROSITE-ProRule" id="PRU00335"/>
    </source>
</evidence>
<protein>
    <submittedName>
        <fullName evidence="6">TetR/AcrR family transcriptional regulator</fullName>
    </submittedName>
</protein>
<dbReference type="PANTHER" id="PTHR30055:SF234">
    <property type="entry name" value="HTH-TYPE TRANSCRIPTIONAL REGULATOR BETI"/>
    <property type="match status" value="1"/>
</dbReference>
<feature type="DNA-binding region" description="H-T-H motif" evidence="4">
    <location>
        <begin position="33"/>
        <end position="52"/>
    </location>
</feature>
<name>A0ABV2AB04_9GAMM</name>
<dbReference type="RefSeq" id="WP_352889611.1">
    <property type="nucleotide sequence ID" value="NZ_JBEPIJ010000011.1"/>
</dbReference>
<keyword evidence="7" id="KW-1185">Reference proteome</keyword>
<evidence type="ECO:0000256" key="1">
    <source>
        <dbReference type="ARBA" id="ARBA00023015"/>
    </source>
</evidence>
<dbReference type="InterPro" id="IPR001647">
    <property type="entry name" value="HTH_TetR"/>
</dbReference>
<feature type="domain" description="HTH tetR-type" evidence="5">
    <location>
        <begin position="10"/>
        <end position="70"/>
    </location>
</feature>
<keyword evidence="3" id="KW-0804">Transcription</keyword>
<keyword evidence="2 4" id="KW-0238">DNA-binding</keyword>
<dbReference type="Pfam" id="PF00440">
    <property type="entry name" value="TetR_N"/>
    <property type="match status" value="1"/>
</dbReference>
<evidence type="ECO:0000313" key="6">
    <source>
        <dbReference type="EMBL" id="MES0874430.1"/>
    </source>
</evidence>
<dbReference type="PROSITE" id="PS01081">
    <property type="entry name" value="HTH_TETR_1"/>
    <property type="match status" value="1"/>
</dbReference>
<evidence type="ECO:0000259" key="5">
    <source>
        <dbReference type="PROSITE" id="PS50977"/>
    </source>
</evidence>
<dbReference type="EMBL" id="JBEPIJ010000011">
    <property type="protein sequence ID" value="MES0874430.1"/>
    <property type="molecule type" value="Genomic_DNA"/>
</dbReference>